<dbReference type="OrthoDB" id="97124at2759"/>
<keyword evidence="2" id="KW-1185">Reference proteome</keyword>
<organism evidence="1 2">
    <name type="scientific">Phytophthora fragariaefolia</name>
    <dbReference type="NCBI Taxonomy" id="1490495"/>
    <lineage>
        <taxon>Eukaryota</taxon>
        <taxon>Sar</taxon>
        <taxon>Stramenopiles</taxon>
        <taxon>Oomycota</taxon>
        <taxon>Peronosporomycetes</taxon>
        <taxon>Peronosporales</taxon>
        <taxon>Peronosporaceae</taxon>
        <taxon>Phytophthora</taxon>
    </lineage>
</organism>
<dbReference type="PANTHER" id="PTHR48142">
    <property type="entry name" value="PIGMENTOSA GTPASE REGULATOR-LIKE PROTEIN, PUTATIVE-RELATED"/>
    <property type="match status" value="1"/>
</dbReference>
<gene>
    <name evidence="1" type="ORF">Pfra01_000713500</name>
</gene>
<dbReference type="Proteomes" id="UP001165121">
    <property type="component" value="Unassembled WGS sequence"/>
</dbReference>
<protein>
    <submittedName>
        <fullName evidence="1">Unnamed protein product</fullName>
    </submittedName>
</protein>
<dbReference type="AlphaFoldDB" id="A0A9W6UF10"/>
<reference evidence="1" key="1">
    <citation type="submission" date="2023-04" db="EMBL/GenBank/DDBJ databases">
        <title>Phytophthora fragariaefolia NBRC 109709.</title>
        <authorList>
            <person name="Ichikawa N."/>
            <person name="Sato H."/>
            <person name="Tonouchi N."/>
        </authorList>
    </citation>
    <scope>NUCLEOTIDE SEQUENCE</scope>
    <source>
        <strain evidence="1">NBRC 109709</strain>
    </source>
</reference>
<dbReference type="PANTHER" id="PTHR48142:SF1">
    <property type="entry name" value="MULE TRANSPOSASE DOMAIN-CONTAINING PROTEIN"/>
    <property type="match status" value="1"/>
</dbReference>
<comment type="caution">
    <text evidence="1">The sequence shown here is derived from an EMBL/GenBank/DDBJ whole genome shotgun (WGS) entry which is preliminary data.</text>
</comment>
<accession>A0A9W6UF10</accession>
<evidence type="ECO:0000313" key="1">
    <source>
        <dbReference type="EMBL" id="GMF31296.1"/>
    </source>
</evidence>
<name>A0A9W6UF10_9STRA</name>
<evidence type="ECO:0000313" key="2">
    <source>
        <dbReference type="Proteomes" id="UP001165121"/>
    </source>
</evidence>
<proteinExistence type="predicted"/>
<sequence>MPKRIPWQDVAIGSAAVDVDEVLSGMKPFEVTKSNTMACTICNKDEPHKMRYRLLECTSQACEACFASGSPACSWRGKTLSCLKYELVSIYTAGYHTTAVSSPWKKKLTSTQKAFCRELADHHLKSMRIRNRMSKKFGMLLQDHQ</sequence>
<dbReference type="EMBL" id="BSXT01000626">
    <property type="protein sequence ID" value="GMF31296.1"/>
    <property type="molecule type" value="Genomic_DNA"/>
</dbReference>